<reference evidence="1" key="1">
    <citation type="journal article" date="2023" name="Mol. Phylogenet. Evol.">
        <title>Genome-scale phylogeny and comparative genomics of the fungal order Sordariales.</title>
        <authorList>
            <person name="Hensen N."/>
            <person name="Bonometti L."/>
            <person name="Westerberg I."/>
            <person name="Brannstrom I.O."/>
            <person name="Guillou S."/>
            <person name="Cros-Aarteil S."/>
            <person name="Calhoun S."/>
            <person name="Haridas S."/>
            <person name="Kuo A."/>
            <person name="Mondo S."/>
            <person name="Pangilinan J."/>
            <person name="Riley R."/>
            <person name="LaButti K."/>
            <person name="Andreopoulos B."/>
            <person name="Lipzen A."/>
            <person name="Chen C."/>
            <person name="Yan M."/>
            <person name="Daum C."/>
            <person name="Ng V."/>
            <person name="Clum A."/>
            <person name="Steindorff A."/>
            <person name="Ohm R.A."/>
            <person name="Martin F."/>
            <person name="Silar P."/>
            <person name="Natvig D.O."/>
            <person name="Lalanne C."/>
            <person name="Gautier V."/>
            <person name="Ament-Velasquez S.L."/>
            <person name="Kruys A."/>
            <person name="Hutchinson M.I."/>
            <person name="Powell A.J."/>
            <person name="Barry K."/>
            <person name="Miller A.N."/>
            <person name="Grigoriev I.V."/>
            <person name="Debuchy R."/>
            <person name="Gladieux P."/>
            <person name="Hiltunen Thoren M."/>
            <person name="Johannesson H."/>
        </authorList>
    </citation>
    <scope>NUCLEOTIDE SEQUENCE</scope>
    <source>
        <strain evidence="1">CBS 315.58</strain>
    </source>
</reference>
<dbReference type="AlphaFoldDB" id="A0AAN7AVQ0"/>
<reference evidence="1" key="2">
    <citation type="submission" date="2023-05" db="EMBL/GenBank/DDBJ databases">
        <authorList>
            <consortium name="Lawrence Berkeley National Laboratory"/>
            <person name="Steindorff A."/>
            <person name="Hensen N."/>
            <person name="Bonometti L."/>
            <person name="Westerberg I."/>
            <person name="Brannstrom I.O."/>
            <person name="Guillou S."/>
            <person name="Cros-Aarteil S."/>
            <person name="Calhoun S."/>
            <person name="Haridas S."/>
            <person name="Kuo A."/>
            <person name="Mondo S."/>
            <person name="Pangilinan J."/>
            <person name="Riley R."/>
            <person name="Labutti K."/>
            <person name="Andreopoulos B."/>
            <person name="Lipzen A."/>
            <person name="Chen C."/>
            <person name="Yanf M."/>
            <person name="Daum C."/>
            <person name="Ng V."/>
            <person name="Clum A."/>
            <person name="Ohm R."/>
            <person name="Martin F."/>
            <person name="Silar P."/>
            <person name="Natvig D."/>
            <person name="Lalanne C."/>
            <person name="Gautier V."/>
            <person name="Ament-Velasquez S.L."/>
            <person name="Kruys A."/>
            <person name="Hutchinson M.I."/>
            <person name="Powell A.J."/>
            <person name="Barry K."/>
            <person name="Miller A.N."/>
            <person name="Grigoriev I.V."/>
            <person name="Debuchy R."/>
            <person name="Gladieux P."/>
            <person name="Thoren M.H."/>
            <person name="Johannesson H."/>
        </authorList>
    </citation>
    <scope>NUCLEOTIDE SEQUENCE</scope>
    <source>
        <strain evidence="1">CBS 315.58</strain>
    </source>
</reference>
<sequence length="839" mass="93940">MASDRDVNQTFGNTSADNNSQVFAGHVDNVNKISLHMHVFAKGTALEGLDVPAGSEKSVAATRRRLKTILQLAFGRFGWLKGPQKWELLDQVLTSSGVELVSPASFDVEWYKELRDHHNDMHGVFFEGGGPKRIPLPTQSSMSSSPAHSSLRALTVCLSCFCSENGIVAVLERLIPCGLLQGNIHDEDIIFEGSLLTSLREWVASVLSEEASNKFRDYLLKTAKEALDKLQSKGPHPSSSWAMYYESIHSERWDQELQIILGVLKWAITPTHERPASIESRYPTRSLRAWTAASMLSQLGFRQISAGNRIVTRRDEYDEAFKANPFKDQSYDVFLVATHTGDLETDLLADPMVFAPDDAPPPRPMLLQNIPVLAFGHTRYMQLNPKISPPTLHEAFKHAFSTAVQSFERIQVTGRDQFMVKLVVNASKNPIPFANNIRDLFDIFSPHIHDICLEPFVAFVGSGNIVNGEDWAFSRNPESLFDKATDLVLTQKRWMANFFQVLAIVLGAMYGVCSRACRDQCTHLGLNSEIAFDPQSIYRDSGRKVTRWARHVGRALQGTLGYSEWASLLFEMFLGAEATDSPPDKNEKLVLGVQCNGFTAVSDILVRLKIRPEHLGEFHIVRGQLLNFPYDKDDGLIRASNFSSYPVEVRVDVVNERWDDEHDRNREQFPMDTTRFDIEPDWGPGKEADQQTVVLNMRRTGILAASINLRTVLSRLGRCVINCSCGGSIDAAALKEDLYSWQRLSLKDLEAFVRRGTPKRRLADVTKAHENFIIDASQCPEALVYVLGVLHANVIIVTQKCLACAIKHKPDAENAVVVIAGHHINERENSLVLGRRGVY</sequence>
<evidence type="ECO:0000313" key="2">
    <source>
        <dbReference type="Proteomes" id="UP001303160"/>
    </source>
</evidence>
<keyword evidence="2" id="KW-1185">Reference proteome</keyword>
<protein>
    <submittedName>
        <fullName evidence="1">Uncharacterized protein</fullName>
    </submittedName>
</protein>
<accession>A0AAN7AVQ0</accession>
<dbReference type="EMBL" id="MU863920">
    <property type="protein sequence ID" value="KAK4200377.1"/>
    <property type="molecule type" value="Genomic_DNA"/>
</dbReference>
<name>A0AAN7AVQ0_9PEZI</name>
<gene>
    <name evidence="1" type="ORF">QBC40DRAFT_326871</name>
</gene>
<dbReference type="Proteomes" id="UP001303160">
    <property type="component" value="Unassembled WGS sequence"/>
</dbReference>
<organism evidence="1 2">
    <name type="scientific">Triangularia verruculosa</name>
    <dbReference type="NCBI Taxonomy" id="2587418"/>
    <lineage>
        <taxon>Eukaryota</taxon>
        <taxon>Fungi</taxon>
        <taxon>Dikarya</taxon>
        <taxon>Ascomycota</taxon>
        <taxon>Pezizomycotina</taxon>
        <taxon>Sordariomycetes</taxon>
        <taxon>Sordariomycetidae</taxon>
        <taxon>Sordariales</taxon>
        <taxon>Podosporaceae</taxon>
        <taxon>Triangularia</taxon>
    </lineage>
</organism>
<comment type="caution">
    <text evidence="1">The sequence shown here is derived from an EMBL/GenBank/DDBJ whole genome shotgun (WGS) entry which is preliminary data.</text>
</comment>
<proteinExistence type="predicted"/>
<evidence type="ECO:0000313" key="1">
    <source>
        <dbReference type="EMBL" id="KAK4200377.1"/>
    </source>
</evidence>